<keyword evidence="6" id="KW-0648">Protein biosynthesis</keyword>
<evidence type="ECO:0000259" key="5">
    <source>
        <dbReference type="PROSITE" id="PS50157"/>
    </source>
</evidence>
<dbReference type="SMART" id="SM00355">
    <property type="entry name" value="ZnF_C2H2"/>
    <property type="match status" value="7"/>
</dbReference>
<reference evidence="6 7" key="1">
    <citation type="submission" date="2023-07" db="EMBL/GenBank/DDBJ databases">
        <title>Genomic Encyclopedia of Type Strains, Phase IV (KMG-IV): sequencing the most valuable type-strain genomes for metagenomic binning, comparative biology and taxonomic classification.</title>
        <authorList>
            <person name="Goeker M."/>
        </authorList>
    </citation>
    <scope>NUCLEOTIDE SEQUENCE [LARGE SCALE GENOMIC DNA]</scope>
    <source>
        <strain evidence="6 7">DSM 17273</strain>
    </source>
</reference>
<protein>
    <submittedName>
        <fullName evidence="6">Transcription elongation factor Elf1</fullName>
    </submittedName>
</protein>
<keyword evidence="4" id="KW-0862">Zinc</keyword>
<dbReference type="Gene3D" id="3.30.160.60">
    <property type="entry name" value="Classic Zinc Finger"/>
    <property type="match status" value="4"/>
</dbReference>
<dbReference type="Proteomes" id="UP001185015">
    <property type="component" value="Unassembled WGS sequence"/>
</dbReference>
<dbReference type="EMBL" id="JAVDQI010000001">
    <property type="protein sequence ID" value="MDR6221921.1"/>
    <property type="molecule type" value="Genomic_DNA"/>
</dbReference>
<keyword evidence="1" id="KW-0479">Metal-binding</keyword>
<evidence type="ECO:0000256" key="4">
    <source>
        <dbReference type="ARBA" id="ARBA00022833"/>
    </source>
</evidence>
<dbReference type="InterPro" id="IPR013087">
    <property type="entry name" value="Znf_C2H2_type"/>
</dbReference>
<feature type="domain" description="C2H2-type" evidence="5">
    <location>
        <begin position="216"/>
        <end position="244"/>
    </location>
</feature>
<dbReference type="Pfam" id="PF00096">
    <property type="entry name" value="zf-C2H2"/>
    <property type="match status" value="1"/>
</dbReference>
<dbReference type="AlphaFoldDB" id="A0AA90TXY4"/>
<dbReference type="RefSeq" id="WP_309739065.1">
    <property type="nucleotide sequence ID" value="NZ_JAVDQI010000001.1"/>
</dbReference>
<comment type="caution">
    <text evidence="6">The sequence shown here is derived from an EMBL/GenBank/DDBJ whole genome shotgun (WGS) entry which is preliminary data.</text>
</comment>
<feature type="domain" description="C2H2-type" evidence="5">
    <location>
        <begin position="72"/>
        <end position="95"/>
    </location>
</feature>
<dbReference type="PROSITE" id="PS50157">
    <property type="entry name" value="ZINC_FINGER_C2H2_2"/>
    <property type="match status" value="5"/>
</dbReference>
<dbReference type="Pfam" id="PF23077">
    <property type="entry name" value="zf-C2H2_ZNF462_1st"/>
    <property type="match status" value="1"/>
</dbReference>
<dbReference type="PROSITE" id="PS00028">
    <property type="entry name" value="ZINC_FINGER_C2H2_1"/>
    <property type="match status" value="3"/>
</dbReference>
<keyword evidence="3" id="KW-0863">Zinc-finger</keyword>
<feature type="domain" description="C2H2-type" evidence="5">
    <location>
        <begin position="192"/>
        <end position="215"/>
    </location>
</feature>
<keyword evidence="2" id="KW-0677">Repeat</keyword>
<evidence type="ECO:0000256" key="1">
    <source>
        <dbReference type="ARBA" id="ARBA00022723"/>
    </source>
</evidence>
<dbReference type="GO" id="GO:0003746">
    <property type="term" value="F:translation elongation factor activity"/>
    <property type="evidence" value="ECO:0007669"/>
    <property type="project" value="UniProtKB-KW"/>
</dbReference>
<dbReference type="Pfam" id="PF13912">
    <property type="entry name" value="zf-C2H2_6"/>
    <property type="match status" value="1"/>
</dbReference>
<gene>
    <name evidence="6" type="ORF">J2750_000353</name>
</gene>
<sequence>MLMCRSCGQSVGFNEFCSNCMTSAYVKEVKDEDELGLAKTVSLSTVKPPLPTIHVEDEGKHLAYSSNILNTYFCKYCDEKFQSKDILQRHIEDDHIICKYCHKYFQSKILLKQHIKDVHTTCKYCGEYFQSKDILQQHLINVHYNCKYCDNNFQSEILLKQHIKDKHSICKYCGEYFQSEILLNKHIKDAHIICKFCEKEFQSINNLKKHIKDVHRKCKYCHKKFKSANGLEQHIKGVHNNNQTKENPKSSVPKLHSMKKLYNDIRLREANRNIDEQFFREYDEQKVTILAETQIYSHNENWIKKVHLGCKIIESNDNGIRIQKWIQGRISYNHEEIPKFYRNGTPSAYSSITADENNRCSGTLIVKDIKKGWI</sequence>
<dbReference type="PANTHER" id="PTHR24403">
    <property type="entry name" value="ZINC FINGER PROTEIN"/>
    <property type="match status" value="1"/>
</dbReference>
<dbReference type="GO" id="GO:0010468">
    <property type="term" value="P:regulation of gene expression"/>
    <property type="evidence" value="ECO:0007669"/>
    <property type="project" value="TreeGrafter"/>
</dbReference>
<dbReference type="PANTHER" id="PTHR24403:SF67">
    <property type="entry name" value="FI01116P-RELATED"/>
    <property type="match status" value="1"/>
</dbReference>
<dbReference type="InterPro" id="IPR057831">
    <property type="entry name" value="Znf_C2H2_ZNF462_1st"/>
</dbReference>
<evidence type="ECO:0000256" key="2">
    <source>
        <dbReference type="ARBA" id="ARBA00022737"/>
    </source>
</evidence>
<evidence type="ECO:0000313" key="6">
    <source>
        <dbReference type="EMBL" id="MDR6221921.1"/>
    </source>
</evidence>
<evidence type="ECO:0000256" key="3">
    <source>
        <dbReference type="ARBA" id="ARBA00022771"/>
    </source>
</evidence>
<dbReference type="SUPFAM" id="SSF57667">
    <property type="entry name" value="beta-beta-alpha zinc fingers"/>
    <property type="match status" value="2"/>
</dbReference>
<keyword evidence="6" id="KW-0251">Elongation factor</keyword>
<dbReference type="InterPro" id="IPR050688">
    <property type="entry name" value="Zinc_finger/UBP_domain"/>
</dbReference>
<dbReference type="GO" id="GO:0008270">
    <property type="term" value="F:zinc ion binding"/>
    <property type="evidence" value="ECO:0007669"/>
    <property type="project" value="UniProtKB-KW"/>
</dbReference>
<feature type="domain" description="C2H2-type" evidence="5">
    <location>
        <begin position="96"/>
        <end position="124"/>
    </location>
</feature>
<evidence type="ECO:0000313" key="7">
    <source>
        <dbReference type="Proteomes" id="UP001185015"/>
    </source>
</evidence>
<proteinExistence type="predicted"/>
<name>A0AA90TXY4_9EURY</name>
<accession>A0AA90TXY4</accession>
<dbReference type="InterPro" id="IPR036236">
    <property type="entry name" value="Znf_C2H2_sf"/>
</dbReference>
<feature type="domain" description="C2H2-type" evidence="5">
    <location>
        <begin position="144"/>
        <end position="172"/>
    </location>
</feature>
<organism evidence="6 7">
    <name type="scientific">Methanococcoides alaskense</name>
    <dbReference type="NCBI Taxonomy" id="325778"/>
    <lineage>
        <taxon>Archaea</taxon>
        <taxon>Methanobacteriati</taxon>
        <taxon>Methanobacteriota</taxon>
        <taxon>Stenosarchaea group</taxon>
        <taxon>Methanomicrobia</taxon>
        <taxon>Methanosarcinales</taxon>
        <taxon>Methanosarcinaceae</taxon>
        <taxon>Methanococcoides</taxon>
    </lineage>
</organism>
<keyword evidence="7" id="KW-1185">Reference proteome</keyword>